<reference evidence="2" key="1">
    <citation type="submission" date="2021-02" db="EMBL/GenBank/DDBJ databases">
        <title>Thiocyanate and organic carbon inputs drive convergent selection for specific autotrophic Afipia and Thiobacillus strains within complex microbiomes.</title>
        <authorList>
            <person name="Huddy R.J."/>
            <person name="Sachdeva R."/>
            <person name="Kadzinga F."/>
            <person name="Kantor R.S."/>
            <person name="Harrison S.T.L."/>
            <person name="Banfield J.F."/>
        </authorList>
    </citation>
    <scope>NUCLEOTIDE SEQUENCE</scope>
    <source>
        <strain evidence="2">SCN18_13_7_16_R3_B_64_19</strain>
    </source>
</reference>
<evidence type="ECO:0000256" key="1">
    <source>
        <dbReference type="SAM" id="Coils"/>
    </source>
</evidence>
<accession>A0A8I1SWS6</accession>
<organism evidence="2 3">
    <name type="scientific">Thiomonas arsenitoxydans (strain DSM 22701 / CIP 110005 / 3As)</name>
    <dbReference type="NCBI Taxonomy" id="426114"/>
    <lineage>
        <taxon>Bacteria</taxon>
        <taxon>Pseudomonadati</taxon>
        <taxon>Pseudomonadota</taxon>
        <taxon>Betaproteobacteria</taxon>
        <taxon>Burkholderiales</taxon>
        <taxon>Thiomonas</taxon>
    </lineage>
</organism>
<dbReference type="Proteomes" id="UP000664800">
    <property type="component" value="Unassembled WGS sequence"/>
</dbReference>
<comment type="caution">
    <text evidence="2">The sequence shown here is derived from an EMBL/GenBank/DDBJ whole genome shotgun (WGS) entry which is preliminary data.</text>
</comment>
<gene>
    <name evidence="2" type="ORF">J0I24_15860</name>
</gene>
<name>A0A8I1SWS6_THIA3</name>
<evidence type="ECO:0000313" key="3">
    <source>
        <dbReference type="Proteomes" id="UP000664800"/>
    </source>
</evidence>
<keyword evidence="1" id="KW-0175">Coiled coil</keyword>
<protein>
    <submittedName>
        <fullName evidence="2">Uncharacterized protein</fullName>
    </submittedName>
</protein>
<evidence type="ECO:0000313" key="2">
    <source>
        <dbReference type="EMBL" id="MBN8745747.1"/>
    </source>
</evidence>
<dbReference type="RefSeq" id="WP_276732942.1">
    <property type="nucleotide sequence ID" value="NZ_JAFKMR010000040.1"/>
</dbReference>
<feature type="coiled-coil region" evidence="1">
    <location>
        <begin position="22"/>
        <end position="63"/>
    </location>
</feature>
<sequence>MSNYNDPNNFYFQESQRRAAENIRKQSQINDLSRLKQNEEERANRLSRELENTKNYYKKLLSKPMEEIAAANGDFKATFEKQQEIIADWIVSQKAFRELAYEFGEKLGLSQDQVREMVPEKKKAVLNNETKYNNNINFVLECNDIRKEEVEKMRTKHC</sequence>
<dbReference type="EMBL" id="JAFKMR010000040">
    <property type="protein sequence ID" value="MBN8745747.1"/>
    <property type="molecule type" value="Genomic_DNA"/>
</dbReference>
<proteinExistence type="predicted"/>
<dbReference type="AlphaFoldDB" id="A0A8I1SWS6"/>